<keyword evidence="7 12" id="KW-0143">Chaperone</keyword>
<dbReference type="GO" id="GO:0051301">
    <property type="term" value="P:cell division"/>
    <property type="evidence" value="ECO:0007669"/>
    <property type="project" value="UniProtKB-KW"/>
</dbReference>
<keyword evidence="12" id="KW-0963">Cytoplasm</keyword>
<dbReference type="GO" id="GO:0044183">
    <property type="term" value="F:protein folding chaperone"/>
    <property type="evidence" value="ECO:0007669"/>
    <property type="project" value="TreeGrafter"/>
</dbReference>
<dbReference type="PANTHER" id="PTHR30560:SF3">
    <property type="entry name" value="TRIGGER FACTOR-LIKE PROTEIN TIG, CHLOROPLASTIC"/>
    <property type="match status" value="1"/>
</dbReference>
<keyword evidence="6 12" id="KW-0697">Rotamase</keyword>
<keyword evidence="17" id="KW-1185">Reference proteome</keyword>
<dbReference type="InterPro" id="IPR008880">
    <property type="entry name" value="Trigger_fac_C"/>
</dbReference>
<keyword evidence="9 12" id="KW-0131">Cell cycle</keyword>
<protein>
    <recommendedName>
        <fullName evidence="4 12">Trigger factor</fullName>
        <shortName evidence="12">TF</shortName>
        <ecNumber evidence="3 12">5.2.1.8</ecNumber>
    </recommendedName>
    <alternativeName>
        <fullName evidence="11 12">PPIase</fullName>
    </alternativeName>
</protein>
<comment type="catalytic activity">
    <reaction evidence="1 12 13">
        <text>[protein]-peptidylproline (omega=180) = [protein]-peptidylproline (omega=0)</text>
        <dbReference type="Rhea" id="RHEA:16237"/>
        <dbReference type="Rhea" id="RHEA-COMP:10747"/>
        <dbReference type="Rhea" id="RHEA-COMP:10748"/>
        <dbReference type="ChEBI" id="CHEBI:83833"/>
        <dbReference type="ChEBI" id="CHEBI:83834"/>
        <dbReference type="EC" id="5.2.1.8"/>
    </reaction>
</comment>
<dbReference type="FunFam" id="3.10.50.40:FF:000001">
    <property type="entry name" value="Trigger factor"/>
    <property type="match status" value="1"/>
</dbReference>
<dbReference type="GO" id="GO:0043022">
    <property type="term" value="F:ribosome binding"/>
    <property type="evidence" value="ECO:0007669"/>
    <property type="project" value="TreeGrafter"/>
</dbReference>
<sequence>MSMQIVEKSIEGLSRVYGVTVPSALLAEKVEARIAEITPTLNLKGFRPGKVPTAHVRKMFGRSLMSEVVEQTITETTQKVLADNNLRPAGEPDLRPEGDIQQVVEGKADLAYEIALEVIPEFEPADFSGITLKRPVYEPTDKEVDEAVAELAESSKTYEPRKGKTVKAKDGDQLLIDFVGRVDGEVFEGGSAGDATLTLGSGQFIPGFEEQLVGAKAEDEVLVKVTFPAEYQAAQLAGKDAEFTVKVKEVRAPKASKIDDELAQRLGIEDLEKLKELLRSNLQSQFAGATRFKLKRALLDILDEKHDFPLPPRMVEAEFSQIWDQVQQDKTAGNLPPEDTDKSDDQLSEEYRKIAERRVRLGLVLAEVGRINNVQVTEQELAEAMRQEAMRYGPQAQQIFDFLRQNPSAQAQIRAPIFEEKVVDLIVSKAQVEDEKVSREELLKEEDMPSAYRS</sequence>
<dbReference type="PIRSF" id="PIRSF003095">
    <property type="entry name" value="Trigger_factor"/>
    <property type="match status" value="1"/>
</dbReference>
<dbReference type="Proteomes" id="UP000247763">
    <property type="component" value="Chromosome"/>
</dbReference>
<evidence type="ECO:0000313" key="17">
    <source>
        <dbReference type="Proteomes" id="UP000247763"/>
    </source>
</evidence>
<dbReference type="InterPro" id="IPR037041">
    <property type="entry name" value="Trigger_fac_C_sf"/>
</dbReference>
<evidence type="ECO:0000256" key="4">
    <source>
        <dbReference type="ARBA" id="ARBA00016902"/>
    </source>
</evidence>
<dbReference type="EMBL" id="CP029479">
    <property type="protein sequence ID" value="AWM77564.1"/>
    <property type="molecule type" value="Genomic_DNA"/>
</dbReference>
<dbReference type="KEGG" id="phb:HYN04_07195"/>
<dbReference type="Pfam" id="PF00254">
    <property type="entry name" value="FKBP_C"/>
    <property type="match status" value="1"/>
</dbReference>
<dbReference type="InterPro" id="IPR001179">
    <property type="entry name" value="PPIase_FKBP_dom"/>
</dbReference>
<evidence type="ECO:0000256" key="9">
    <source>
        <dbReference type="ARBA" id="ARBA00023306"/>
    </source>
</evidence>
<dbReference type="GO" id="GO:0043335">
    <property type="term" value="P:protein unfolding"/>
    <property type="evidence" value="ECO:0007669"/>
    <property type="project" value="TreeGrafter"/>
</dbReference>
<comment type="domain">
    <text evidence="12">Consists of 3 domains; the N-terminus binds the ribosome, the middle domain has PPIase activity, while the C-terminus has intrinsic chaperone activity on its own.</text>
</comment>
<dbReference type="Pfam" id="PF05698">
    <property type="entry name" value="Trigger_C"/>
    <property type="match status" value="1"/>
</dbReference>
<evidence type="ECO:0000256" key="13">
    <source>
        <dbReference type="PROSITE-ProRule" id="PRU00277"/>
    </source>
</evidence>
<dbReference type="SUPFAM" id="SSF102735">
    <property type="entry name" value="Trigger factor ribosome-binding domain"/>
    <property type="match status" value="1"/>
</dbReference>
<keyword evidence="5 12" id="KW-0132">Cell division</keyword>
<dbReference type="GO" id="GO:0015031">
    <property type="term" value="P:protein transport"/>
    <property type="evidence" value="ECO:0007669"/>
    <property type="project" value="UniProtKB-UniRule"/>
</dbReference>
<comment type="function">
    <text evidence="10 12">Involved in protein export. Acts as a chaperone by maintaining the newly synthesized protein in an open conformation. Functions as a peptidyl-prolyl cis-trans isomerase.</text>
</comment>
<keyword evidence="8 12" id="KW-0413">Isomerase</keyword>
<evidence type="ECO:0000256" key="12">
    <source>
        <dbReference type="HAMAP-Rule" id="MF_00303"/>
    </source>
</evidence>
<dbReference type="InterPro" id="IPR005215">
    <property type="entry name" value="Trig_fac"/>
</dbReference>
<dbReference type="SUPFAM" id="SSF109998">
    <property type="entry name" value="Triger factor/SurA peptide-binding domain-like"/>
    <property type="match status" value="1"/>
</dbReference>
<evidence type="ECO:0000256" key="5">
    <source>
        <dbReference type="ARBA" id="ARBA00022618"/>
    </source>
</evidence>
<dbReference type="AlphaFoldDB" id="A0A2Z3I299"/>
<evidence type="ECO:0000256" key="8">
    <source>
        <dbReference type="ARBA" id="ARBA00023235"/>
    </source>
</evidence>
<feature type="domain" description="PPIase FKBP-type" evidence="15">
    <location>
        <begin position="171"/>
        <end position="253"/>
    </location>
</feature>
<dbReference type="GO" id="GO:0005737">
    <property type="term" value="C:cytoplasm"/>
    <property type="evidence" value="ECO:0007669"/>
    <property type="project" value="UniProtKB-SubCell"/>
</dbReference>
<evidence type="ECO:0000256" key="11">
    <source>
        <dbReference type="ARBA" id="ARBA00029986"/>
    </source>
</evidence>
<dbReference type="GO" id="GO:0003755">
    <property type="term" value="F:peptidyl-prolyl cis-trans isomerase activity"/>
    <property type="evidence" value="ECO:0007669"/>
    <property type="project" value="UniProtKB-UniRule"/>
</dbReference>
<evidence type="ECO:0000256" key="14">
    <source>
        <dbReference type="RuleBase" id="RU003914"/>
    </source>
</evidence>
<dbReference type="PANTHER" id="PTHR30560">
    <property type="entry name" value="TRIGGER FACTOR CHAPERONE AND PEPTIDYL-PROLYL CIS/TRANS ISOMERASE"/>
    <property type="match status" value="1"/>
</dbReference>
<reference evidence="17" key="1">
    <citation type="submission" date="2018-05" db="EMBL/GenBank/DDBJ databases">
        <title>Genome sequencing of Phenylobacterium sp. HYN0004.</title>
        <authorList>
            <person name="Yi H."/>
            <person name="Baek C."/>
        </authorList>
    </citation>
    <scope>NUCLEOTIDE SEQUENCE [LARGE SCALE GENOMIC DNA]</scope>
    <source>
        <strain evidence="17">HYN0004</strain>
    </source>
</reference>
<dbReference type="InterPro" id="IPR036611">
    <property type="entry name" value="Trigger_fac_ribosome-bd_sf"/>
</dbReference>
<dbReference type="OrthoDB" id="9767721at2"/>
<dbReference type="HAMAP" id="MF_00303">
    <property type="entry name" value="Trigger_factor_Tig"/>
    <property type="match status" value="1"/>
</dbReference>
<evidence type="ECO:0000259" key="15">
    <source>
        <dbReference type="PROSITE" id="PS50059"/>
    </source>
</evidence>
<evidence type="ECO:0000256" key="7">
    <source>
        <dbReference type="ARBA" id="ARBA00023186"/>
    </source>
</evidence>
<gene>
    <name evidence="12" type="primary">tig</name>
    <name evidence="16" type="ORF">HYN04_07195</name>
</gene>
<dbReference type="SUPFAM" id="SSF54534">
    <property type="entry name" value="FKBP-like"/>
    <property type="match status" value="1"/>
</dbReference>
<organism evidence="16 17">
    <name type="scientific">Phenylobacterium parvum</name>
    <dbReference type="NCBI Taxonomy" id="2201350"/>
    <lineage>
        <taxon>Bacteria</taxon>
        <taxon>Pseudomonadati</taxon>
        <taxon>Pseudomonadota</taxon>
        <taxon>Alphaproteobacteria</taxon>
        <taxon>Caulobacterales</taxon>
        <taxon>Caulobacteraceae</taxon>
        <taxon>Phenylobacterium</taxon>
    </lineage>
</organism>
<dbReference type="Pfam" id="PF05697">
    <property type="entry name" value="Trigger_N"/>
    <property type="match status" value="1"/>
</dbReference>
<evidence type="ECO:0000256" key="3">
    <source>
        <dbReference type="ARBA" id="ARBA00013194"/>
    </source>
</evidence>
<dbReference type="PROSITE" id="PS50059">
    <property type="entry name" value="FKBP_PPIASE"/>
    <property type="match status" value="1"/>
</dbReference>
<name>A0A2Z3I299_9CAUL</name>
<dbReference type="Gene3D" id="3.30.70.1050">
    <property type="entry name" value="Trigger factor ribosome-binding domain"/>
    <property type="match status" value="1"/>
</dbReference>
<dbReference type="GO" id="GO:0051083">
    <property type="term" value="P:'de novo' cotranslational protein folding"/>
    <property type="evidence" value="ECO:0007669"/>
    <property type="project" value="TreeGrafter"/>
</dbReference>
<evidence type="ECO:0000256" key="1">
    <source>
        <dbReference type="ARBA" id="ARBA00000971"/>
    </source>
</evidence>
<accession>A0A2Z3I299</accession>
<evidence type="ECO:0000256" key="10">
    <source>
        <dbReference type="ARBA" id="ARBA00024849"/>
    </source>
</evidence>
<proteinExistence type="inferred from homology"/>
<evidence type="ECO:0000313" key="16">
    <source>
        <dbReference type="EMBL" id="AWM77564.1"/>
    </source>
</evidence>
<comment type="similarity">
    <text evidence="2 12 14">Belongs to the FKBP-type PPIase family. Tig subfamily.</text>
</comment>
<dbReference type="NCBIfam" id="TIGR00115">
    <property type="entry name" value="tig"/>
    <property type="match status" value="1"/>
</dbReference>
<dbReference type="InterPro" id="IPR046357">
    <property type="entry name" value="PPIase_dom_sf"/>
</dbReference>
<evidence type="ECO:0000256" key="6">
    <source>
        <dbReference type="ARBA" id="ARBA00023110"/>
    </source>
</evidence>
<dbReference type="Gene3D" id="1.10.3120.10">
    <property type="entry name" value="Trigger factor, C-terminal domain"/>
    <property type="match status" value="1"/>
</dbReference>
<comment type="subcellular location">
    <subcellularLocation>
        <location evidence="12">Cytoplasm</location>
    </subcellularLocation>
    <text evidence="12">About half TF is bound to the ribosome near the polypeptide exit tunnel while the other half is free in the cytoplasm.</text>
</comment>
<dbReference type="Gene3D" id="3.10.50.40">
    <property type="match status" value="1"/>
</dbReference>
<dbReference type="EC" id="5.2.1.8" evidence="3 12"/>
<evidence type="ECO:0000256" key="2">
    <source>
        <dbReference type="ARBA" id="ARBA00005464"/>
    </source>
</evidence>
<dbReference type="InterPro" id="IPR027304">
    <property type="entry name" value="Trigger_fact/SurA_dom_sf"/>
</dbReference>
<dbReference type="InterPro" id="IPR008881">
    <property type="entry name" value="Trigger_fac_ribosome-bd_bac"/>
</dbReference>